<evidence type="ECO:0000313" key="2">
    <source>
        <dbReference type="EMBL" id="MEK6463572.1"/>
    </source>
</evidence>
<comment type="caution">
    <text evidence="2">The sequence shown here is derived from an EMBL/GenBank/DDBJ whole genome shotgun (WGS) entry which is preliminary data.</text>
</comment>
<evidence type="ECO:0000256" key="1">
    <source>
        <dbReference type="SAM" id="MobiDB-lite"/>
    </source>
</evidence>
<feature type="region of interest" description="Disordered" evidence="1">
    <location>
        <begin position="16"/>
        <end position="37"/>
    </location>
</feature>
<dbReference type="Proteomes" id="UP001367513">
    <property type="component" value="Unassembled WGS sequence"/>
</dbReference>
<accession>A0ABU9AC85</accession>
<organism evidence="2 3">
    <name type="scientific">Pseudonocardia alni subsp. carboxydivorans</name>
    <dbReference type="NCBI Taxonomy" id="415010"/>
    <lineage>
        <taxon>Bacteria</taxon>
        <taxon>Bacillati</taxon>
        <taxon>Actinomycetota</taxon>
        <taxon>Actinomycetes</taxon>
        <taxon>Pseudonocardiales</taxon>
        <taxon>Pseudonocardiaceae</taxon>
        <taxon>Pseudonocardia</taxon>
    </lineage>
</organism>
<dbReference type="EMBL" id="JBBPIX010000003">
    <property type="protein sequence ID" value="MEK6463572.1"/>
    <property type="molecule type" value="Genomic_DNA"/>
</dbReference>
<keyword evidence="3" id="KW-1185">Reference proteome</keyword>
<evidence type="ECO:0000313" key="3">
    <source>
        <dbReference type="Proteomes" id="UP001367513"/>
    </source>
</evidence>
<name>A0ABU9AC85_PSEA5</name>
<proteinExistence type="predicted"/>
<reference evidence="2 3" key="1">
    <citation type="submission" date="2024-03" db="EMBL/GenBank/DDBJ databases">
        <title>Draft genome sequence of Pseudonocardia carboxydivorans JCM 14827.</title>
        <authorList>
            <person name="Duangmal K."/>
        </authorList>
    </citation>
    <scope>NUCLEOTIDE SEQUENCE [LARGE SCALE GENOMIC DNA]</scope>
    <source>
        <strain evidence="2 3">JCM 14827</strain>
    </source>
</reference>
<protein>
    <submittedName>
        <fullName evidence="2">Uncharacterized protein</fullName>
    </submittedName>
</protein>
<dbReference type="RefSeq" id="WP_251786233.1">
    <property type="nucleotide sequence ID" value="NZ_BAAAOD010000077.1"/>
</dbReference>
<sequence>MQLILDTNAMRFQASGGFEPRLDKDGVHRRDKSGGTNHPLWAVKLVAWSDGDAETILVTVAADNPPKVDQGQFVYVDRLQAMPWVQNGNSRVAFRAKSVLPEGSTGASK</sequence>
<gene>
    <name evidence="2" type="ORF">WG925_07470</name>
</gene>